<proteinExistence type="predicted"/>
<dbReference type="EMBL" id="FOVM01000002">
    <property type="protein sequence ID" value="SFN53361.1"/>
    <property type="molecule type" value="Genomic_DNA"/>
</dbReference>
<dbReference type="STRING" id="995034.SAMN05216219_1048"/>
<dbReference type="AlphaFoldDB" id="A0A1I4ZT19"/>
<sequence>MTLTTLTHPTVAAPFDATANGPDVARHRTGLNLVRVKEDLWRATVADGRILGHIERRNDADGTMFIAKRLAPQSARFHTLGEFWRIDDAMDCLHSL</sequence>
<dbReference type="RefSeq" id="WP_090709438.1">
    <property type="nucleotide sequence ID" value="NZ_FOVM01000002.1"/>
</dbReference>
<protein>
    <submittedName>
        <fullName evidence="1">Uncharacterized protein</fullName>
    </submittedName>
</protein>
<organism evidence="1 2">
    <name type="scientific">Mycetocola miduiensis</name>
    <dbReference type="NCBI Taxonomy" id="995034"/>
    <lineage>
        <taxon>Bacteria</taxon>
        <taxon>Bacillati</taxon>
        <taxon>Actinomycetota</taxon>
        <taxon>Actinomycetes</taxon>
        <taxon>Micrococcales</taxon>
        <taxon>Microbacteriaceae</taxon>
        <taxon>Mycetocola</taxon>
    </lineage>
</organism>
<keyword evidence="2" id="KW-1185">Reference proteome</keyword>
<dbReference type="OrthoDB" id="5120662at2"/>
<reference evidence="2" key="1">
    <citation type="submission" date="2016-10" db="EMBL/GenBank/DDBJ databases">
        <authorList>
            <person name="Varghese N."/>
            <person name="Submissions S."/>
        </authorList>
    </citation>
    <scope>NUCLEOTIDE SEQUENCE [LARGE SCALE GENOMIC DNA]</scope>
    <source>
        <strain evidence="2">CGMCC 1.11101</strain>
    </source>
</reference>
<gene>
    <name evidence="1" type="ORF">SAMN05216219_1048</name>
</gene>
<dbReference type="Proteomes" id="UP000198867">
    <property type="component" value="Unassembled WGS sequence"/>
</dbReference>
<evidence type="ECO:0000313" key="1">
    <source>
        <dbReference type="EMBL" id="SFN53361.1"/>
    </source>
</evidence>
<evidence type="ECO:0000313" key="2">
    <source>
        <dbReference type="Proteomes" id="UP000198867"/>
    </source>
</evidence>
<name>A0A1I4ZT19_9MICO</name>
<accession>A0A1I4ZT19</accession>